<evidence type="ECO:0000256" key="1">
    <source>
        <dbReference type="ARBA" id="ARBA00022980"/>
    </source>
</evidence>
<comment type="subunit">
    <text evidence="3">Homodimer. Part of the ribosomal stalk of the 50S ribosomal subunit. Forms a multimeric L10(L12)X complex, where L10 forms an elongated spine to which 2 to 4 L12 dimers bind in a sequential fashion. Binds GTP-bound translation factors.</text>
</comment>
<dbReference type="FunFam" id="3.30.1390.10:FF:000001">
    <property type="entry name" value="50S ribosomal protein L7/L12"/>
    <property type="match status" value="1"/>
</dbReference>
<dbReference type="AlphaFoldDB" id="A0A7V8VFX8"/>
<sequence>MPSIAELGDMLAKLTLAEAVELKNYLKEKYQIEPAGGRVVVAAPTAPGAPGAPGAAPAAAAEPTEFNVILEPGFDAAKKVGIIKVVRELTGQGLAEAKATVEGAPKAIKENVDKKTAEEVKKKLEEAGAKVTIKPAG</sequence>
<dbReference type="SUPFAM" id="SSF54736">
    <property type="entry name" value="ClpS-like"/>
    <property type="match status" value="1"/>
</dbReference>
<dbReference type="PANTHER" id="PTHR45987">
    <property type="entry name" value="39S RIBOSOMAL PROTEIN L12"/>
    <property type="match status" value="1"/>
</dbReference>
<comment type="similarity">
    <text evidence="3">Belongs to the bacterial ribosomal protein bL12 family.</text>
</comment>
<dbReference type="InterPro" id="IPR036235">
    <property type="entry name" value="Ribosomal_bL12_oligo_N_sf"/>
</dbReference>
<organism evidence="5 6">
    <name type="scientific">Thermogemmata fonticola</name>
    <dbReference type="NCBI Taxonomy" id="2755323"/>
    <lineage>
        <taxon>Bacteria</taxon>
        <taxon>Pseudomonadati</taxon>
        <taxon>Planctomycetota</taxon>
        <taxon>Planctomycetia</taxon>
        <taxon>Gemmatales</taxon>
        <taxon>Gemmataceae</taxon>
        <taxon>Thermogemmata</taxon>
    </lineage>
</organism>
<keyword evidence="6" id="KW-1185">Reference proteome</keyword>
<dbReference type="EMBL" id="JACEFB010000011">
    <property type="protein sequence ID" value="MBA2227207.1"/>
    <property type="molecule type" value="Genomic_DNA"/>
</dbReference>
<comment type="caution">
    <text evidence="5">The sequence shown here is derived from an EMBL/GenBank/DDBJ whole genome shotgun (WGS) entry which is preliminary data.</text>
</comment>
<dbReference type="PANTHER" id="PTHR45987:SF4">
    <property type="entry name" value="LARGE RIBOSOMAL SUBUNIT PROTEIN BL12M"/>
    <property type="match status" value="1"/>
</dbReference>
<dbReference type="InterPro" id="IPR013823">
    <property type="entry name" value="Ribosomal_bL12_C"/>
</dbReference>
<proteinExistence type="inferred from homology"/>
<gene>
    <name evidence="3 5" type="primary">rplL</name>
    <name evidence="5" type="ORF">H0921_13675</name>
</gene>
<dbReference type="SUPFAM" id="SSF48300">
    <property type="entry name" value="Ribosomal protein L7/12, oligomerisation (N-terminal) domain"/>
    <property type="match status" value="1"/>
</dbReference>
<dbReference type="Gene3D" id="1.20.5.710">
    <property type="entry name" value="Single helix bin"/>
    <property type="match status" value="1"/>
</dbReference>
<dbReference type="RefSeq" id="WP_194539054.1">
    <property type="nucleotide sequence ID" value="NZ_JACEFB010000011.1"/>
</dbReference>
<dbReference type="InterPro" id="IPR014719">
    <property type="entry name" value="Ribosomal_bL12_C/ClpS-like"/>
</dbReference>
<feature type="domain" description="Large ribosomal subunit protein bL12 C-terminal" evidence="4">
    <location>
        <begin position="66"/>
        <end position="134"/>
    </location>
</feature>
<dbReference type="GO" id="GO:0006412">
    <property type="term" value="P:translation"/>
    <property type="evidence" value="ECO:0007669"/>
    <property type="project" value="UniProtKB-UniRule"/>
</dbReference>
<dbReference type="Gene3D" id="3.30.1390.10">
    <property type="match status" value="1"/>
</dbReference>
<comment type="function">
    <text evidence="3">Forms part of the ribosomal stalk which helps the ribosome interact with GTP-bound translation factors. Is thus essential for accurate translation.</text>
</comment>
<protein>
    <recommendedName>
        <fullName evidence="3">Large ribosomal subunit protein bL12</fullName>
    </recommendedName>
</protein>
<dbReference type="CDD" id="cd00387">
    <property type="entry name" value="Ribosomal_L7_L12"/>
    <property type="match status" value="1"/>
</dbReference>
<evidence type="ECO:0000313" key="5">
    <source>
        <dbReference type="EMBL" id="MBA2227207.1"/>
    </source>
</evidence>
<name>A0A7V8VFX8_9BACT</name>
<keyword evidence="2 3" id="KW-0687">Ribonucleoprotein</keyword>
<keyword evidence="1 3" id="KW-0689">Ribosomal protein</keyword>
<dbReference type="Pfam" id="PF00542">
    <property type="entry name" value="Ribosomal_L12"/>
    <property type="match status" value="1"/>
</dbReference>
<accession>A0A7V8VFX8</accession>
<dbReference type="HAMAP" id="MF_00368">
    <property type="entry name" value="Ribosomal_bL12"/>
    <property type="match status" value="1"/>
</dbReference>
<evidence type="ECO:0000313" key="6">
    <source>
        <dbReference type="Proteomes" id="UP000542342"/>
    </source>
</evidence>
<dbReference type="Proteomes" id="UP000542342">
    <property type="component" value="Unassembled WGS sequence"/>
</dbReference>
<dbReference type="GO" id="GO:0003735">
    <property type="term" value="F:structural constituent of ribosome"/>
    <property type="evidence" value="ECO:0007669"/>
    <property type="project" value="InterPro"/>
</dbReference>
<dbReference type="GO" id="GO:0003729">
    <property type="term" value="F:mRNA binding"/>
    <property type="evidence" value="ECO:0007669"/>
    <property type="project" value="TreeGrafter"/>
</dbReference>
<evidence type="ECO:0000259" key="4">
    <source>
        <dbReference type="Pfam" id="PF00542"/>
    </source>
</evidence>
<dbReference type="InterPro" id="IPR000206">
    <property type="entry name" value="Ribosomal_bL12"/>
</dbReference>
<evidence type="ECO:0000256" key="3">
    <source>
        <dbReference type="HAMAP-Rule" id="MF_00368"/>
    </source>
</evidence>
<evidence type="ECO:0000256" key="2">
    <source>
        <dbReference type="ARBA" id="ARBA00023274"/>
    </source>
</evidence>
<reference evidence="5 6" key="1">
    <citation type="submission" date="2020-07" db="EMBL/GenBank/DDBJ databases">
        <title>Thermogemmata thermophila gen. nov., sp. nov., a novel moderate thermophilic planctomycete from a Kamchatka hot spring.</title>
        <authorList>
            <person name="Elcheninov A.G."/>
            <person name="Podosokorskaya O.A."/>
            <person name="Kovaleva O.L."/>
            <person name="Novikov A."/>
            <person name="Bonch-Osmolovskaya E.A."/>
            <person name="Toshchakov S.V."/>
            <person name="Kublanov I.V."/>
        </authorList>
    </citation>
    <scope>NUCLEOTIDE SEQUENCE [LARGE SCALE GENOMIC DNA]</scope>
    <source>
        <strain evidence="5 6">2918</strain>
    </source>
</reference>
<dbReference type="GO" id="GO:0022625">
    <property type="term" value="C:cytosolic large ribosomal subunit"/>
    <property type="evidence" value="ECO:0007669"/>
    <property type="project" value="TreeGrafter"/>
</dbReference>
<dbReference type="NCBIfam" id="TIGR00855">
    <property type="entry name" value="L12"/>
    <property type="match status" value="1"/>
</dbReference>